<keyword evidence="2" id="KW-0547">Nucleotide-binding</keyword>
<dbReference type="GO" id="GO:0016787">
    <property type="term" value="F:hydrolase activity"/>
    <property type="evidence" value="ECO:0007669"/>
    <property type="project" value="UniProtKB-KW"/>
</dbReference>
<dbReference type="InParanoid" id="D8LF19"/>
<dbReference type="CDD" id="cd18787">
    <property type="entry name" value="SF2_C_DEAD"/>
    <property type="match status" value="1"/>
</dbReference>
<dbReference type="EMBL" id="FN648000">
    <property type="protein sequence ID" value="CBN79839.1"/>
    <property type="molecule type" value="Genomic_DNA"/>
</dbReference>
<dbReference type="PANTHER" id="PTHR47958">
    <property type="entry name" value="ATP-DEPENDENT RNA HELICASE DBP3"/>
    <property type="match status" value="1"/>
</dbReference>
<dbReference type="STRING" id="2880.D8LF19"/>
<keyword evidence="5" id="KW-0067">ATP-binding</keyword>
<evidence type="ECO:0000313" key="11">
    <source>
        <dbReference type="EMBL" id="CBN79839.1"/>
    </source>
</evidence>
<dbReference type="PROSITE" id="PS51192">
    <property type="entry name" value="HELICASE_ATP_BIND_1"/>
    <property type="match status" value="1"/>
</dbReference>
<feature type="compositionally biased region" description="Low complexity" evidence="7">
    <location>
        <begin position="103"/>
        <end position="117"/>
    </location>
</feature>
<dbReference type="Proteomes" id="UP000002630">
    <property type="component" value="Linkage Group LG11"/>
</dbReference>
<reference evidence="11 12" key="1">
    <citation type="journal article" date="2010" name="Nature">
        <title>The Ectocarpus genome and the independent evolution of multicellularity in brown algae.</title>
        <authorList>
            <person name="Cock J.M."/>
            <person name="Sterck L."/>
            <person name="Rouze P."/>
            <person name="Scornet D."/>
            <person name="Allen A.E."/>
            <person name="Amoutzias G."/>
            <person name="Anthouard V."/>
            <person name="Artiguenave F."/>
            <person name="Aury J.M."/>
            <person name="Badger J.H."/>
            <person name="Beszteri B."/>
            <person name="Billiau K."/>
            <person name="Bonnet E."/>
            <person name="Bothwell J.H."/>
            <person name="Bowler C."/>
            <person name="Boyen C."/>
            <person name="Brownlee C."/>
            <person name="Carrano C.J."/>
            <person name="Charrier B."/>
            <person name="Cho G.Y."/>
            <person name="Coelho S.M."/>
            <person name="Collen J."/>
            <person name="Corre E."/>
            <person name="Da Silva C."/>
            <person name="Delage L."/>
            <person name="Delaroque N."/>
            <person name="Dittami S.M."/>
            <person name="Doulbeau S."/>
            <person name="Elias M."/>
            <person name="Farnham G."/>
            <person name="Gachon C.M."/>
            <person name="Gschloessl B."/>
            <person name="Heesch S."/>
            <person name="Jabbari K."/>
            <person name="Jubin C."/>
            <person name="Kawai H."/>
            <person name="Kimura K."/>
            <person name="Kloareg B."/>
            <person name="Kupper F.C."/>
            <person name="Lang D."/>
            <person name="Le Bail A."/>
            <person name="Leblanc C."/>
            <person name="Lerouge P."/>
            <person name="Lohr M."/>
            <person name="Lopez P.J."/>
            <person name="Martens C."/>
            <person name="Maumus F."/>
            <person name="Michel G."/>
            <person name="Miranda-Saavedra D."/>
            <person name="Morales J."/>
            <person name="Moreau H."/>
            <person name="Motomura T."/>
            <person name="Nagasato C."/>
            <person name="Napoli C.A."/>
            <person name="Nelson D.R."/>
            <person name="Nyvall-Collen P."/>
            <person name="Peters A.F."/>
            <person name="Pommier C."/>
            <person name="Potin P."/>
            <person name="Poulain J."/>
            <person name="Quesneville H."/>
            <person name="Read B."/>
            <person name="Rensing S.A."/>
            <person name="Ritter A."/>
            <person name="Rousvoal S."/>
            <person name="Samanta M."/>
            <person name="Samson G."/>
            <person name="Schroeder D.C."/>
            <person name="Segurens B."/>
            <person name="Strittmatter M."/>
            <person name="Tonon T."/>
            <person name="Tregear J.W."/>
            <person name="Valentin K."/>
            <person name="von Dassow P."/>
            <person name="Yamagishi T."/>
            <person name="Van de Peer Y."/>
            <person name="Wincker P."/>
        </authorList>
    </citation>
    <scope>NUCLEOTIDE SEQUENCE [LARGE SCALE GENOMIC DNA]</scope>
    <source>
        <strain evidence="12">Ec32 / CCAP1310/4</strain>
    </source>
</reference>
<dbReference type="FunFam" id="3.40.50.300:FF:000008">
    <property type="entry name" value="ATP-dependent RNA helicase RhlB"/>
    <property type="match status" value="1"/>
</dbReference>
<evidence type="ECO:0000256" key="6">
    <source>
        <dbReference type="PROSITE-ProRule" id="PRU00552"/>
    </source>
</evidence>
<organism evidence="11 12">
    <name type="scientific">Ectocarpus siliculosus</name>
    <name type="common">Brown alga</name>
    <name type="synonym">Conferva siliculosa</name>
    <dbReference type="NCBI Taxonomy" id="2880"/>
    <lineage>
        <taxon>Eukaryota</taxon>
        <taxon>Sar</taxon>
        <taxon>Stramenopiles</taxon>
        <taxon>Ochrophyta</taxon>
        <taxon>PX clade</taxon>
        <taxon>Phaeophyceae</taxon>
        <taxon>Ectocarpales</taxon>
        <taxon>Ectocarpaceae</taxon>
        <taxon>Ectocarpus</taxon>
    </lineage>
</organism>
<feature type="domain" description="Helicase C-terminal" evidence="9">
    <location>
        <begin position="383"/>
        <end position="535"/>
    </location>
</feature>
<dbReference type="EMBL" id="FN649736">
    <property type="protein sequence ID" value="CBN79839.1"/>
    <property type="molecule type" value="Genomic_DNA"/>
</dbReference>
<dbReference type="SUPFAM" id="SSF52540">
    <property type="entry name" value="P-loop containing nucleoside triphosphate hydrolases"/>
    <property type="match status" value="1"/>
</dbReference>
<dbReference type="OMA" id="DMICVAK"/>
<dbReference type="OrthoDB" id="196131at2759"/>
<keyword evidence="4 11" id="KW-0347">Helicase</keyword>
<dbReference type="SMART" id="SM00490">
    <property type="entry name" value="HELICc"/>
    <property type="match status" value="1"/>
</dbReference>
<dbReference type="eggNOG" id="KOG0331">
    <property type="taxonomic scope" value="Eukaryota"/>
</dbReference>
<dbReference type="InterPro" id="IPR014014">
    <property type="entry name" value="RNA_helicase_DEAD_Q_motif"/>
</dbReference>
<dbReference type="CDD" id="cd00268">
    <property type="entry name" value="DEADc"/>
    <property type="match status" value="1"/>
</dbReference>
<dbReference type="PROSITE" id="PS51195">
    <property type="entry name" value="Q_MOTIF"/>
    <property type="match status" value="1"/>
</dbReference>
<sequence>MTEPDKAAAKALKKLLKKEKKKAAEAAEAAAETTPTPGRPRTRSMDLAEATSGRPRTRSMDLAEGMAVSSPAAKTEKKKKKKKRKAEDAGEAAPKKSKTTDVAEPTEPATEPAGGAPALTAAEFCSTHKIAIKSDDDSFDCPVPMSSFESTPFGGPIRGALKAAGYPAPTPTQAQSWPIALSGRDIISVARTGSGKTLGFLLPAFHALLNRPGGCKPRMGGPYIVVLAPTRELACQINEEATKFGKAAGIRSTTVYGGSPKYPQIKAIQSGVQVVIATPGRLNDIMEMGKINMTNVMTLALDEADRMLDMGFEPQIRTIIDAMPAKRQTLFFTATWPKEVQRLARDFVTNPVHITVGDAGKLNANKSITQHIHIVDERDKGDKLWELLTKLHENPPKADHGKTIIFSSKKRNCDKLAQAAWDRGFAVDSLHGDREQWERTKVMDQYRSGEVRMLVATDVAARGLDVKDISYVINYDFPVDGVENYIHRIGRTARGNASGDAFTFFTSSDAKFANKLVGVLRGANQDVPAELQKMDRGGGGRGGGRGGWRGGGRGGRGGGRGRGGFGGRGRKW</sequence>
<proteinExistence type="predicted"/>
<feature type="compositionally biased region" description="Low complexity" evidence="7">
    <location>
        <begin position="26"/>
        <end position="36"/>
    </location>
</feature>
<feature type="compositionally biased region" description="Gly residues" evidence="7">
    <location>
        <begin position="539"/>
        <end position="572"/>
    </location>
</feature>
<name>D8LF19_ECTSI</name>
<dbReference type="AlphaFoldDB" id="D8LF19"/>
<dbReference type="PROSITE" id="PS51194">
    <property type="entry name" value="HELICASE_CTER"/>
    <property type="match status" value="1"/>
</dbReference>
<keyword evidence="3" id="KW-0378">Hydrolase</keyword>
<feature type="domain" description="DEAD-box RNA helicase Q" evidence="10">
    <location>
        <begin position="146"/>
        <end position="174"/>
    </location>
</feature>
<feature type="compositionally biased region" description="Basic residues" evidence="7">
    <location>
        <begin position="11"/>
        <end position="21"/>
    </location>
</feature>
<evidence type="ECO:0000259" key="10">
    <source>
        <dbReference type="PROSITE" id="PS51195"/>
    </source>
</evidence>
<dbReference type="InterPro" id="IPR044742">
    <property type="entry name" value="DEAD/DEAH_RhlB"/>
</dbReference>
<dbReference type="GO" id="GO:0003724">
    <property type="term" value="F:RNA helicase activity"/>
    <property type="evidence" value="ECO:0007669"/>
    <property type="project" value="UniProtKB-EC"/>
</dbReference>
<feature type="region of interest" description="Disordered" evidence="7">
    <location>
        <begin position="531"/>
        <end position="572"/>
    </location>
</feature>
<evidence type="ECO:0000256" key="2">
    <source>
        <dbReference type="ARBA" id="ARBA00022741"/>
    </source>
</evidence>
<dbReference type="InterPro" id="IPR014001">
    <property type="entry name" value="Helicase_ATP-bd"/>
</dbReference>
<evidence type="ECO:0000256" key="7">
    <source>
        <dbReference type="SAM" id="MobiDB-lite"/>
    </source>
</evidence>
<evidence type="ECO:0000259" key="9">
    <source>
        <dbReference type="PROSITE" id="PS51194"/>
    </source>
</evidence>
<dbReference type="InterPro" id="IPR027417">
    <property type="entry name" value="P-loop_NTPase"/>
</dbReference>
<dbReference type="EC" id="3.6.4.13" evidence="1"/>
<dbReference type="InterPro" id="IPR001650">
    <property type="entry name" value="Helicase_C-like"/>
</dbReference>
<gene>
    <name evidence="11" type="ORF">Esi_0014_0190</name>
</gene>
<evidence type="ECO:0000256" key="1">
    <source>
        <dbReference type="ARBA" id="ARBA00012552"/>
    </source>
</evidence>
<accession>D8LF19</accession>
<feature type="region of interest" description="Disordered" evidence="7">
    <location>
        <begin position="1"/>
        <end position="117"/>
    </location>
</feature>
<evidence type="ECO:0000256" key="3">
    <source>
        <dbReference type="ARBA" id="ARBA00022801"/>
    </source>
</evidence>
<dbReference type="SMART" id="SM00487">
    <property type="entry name" value="DEXDc"/>
    <property type="match status" value="1"/>
</dbReference>
<evidence type="ECO:0000256" key="4">
    <source>
        <dbReference type="ARBA" id="ARBA00022806"/>
    </source>
</evidence>
<protein>
    <recommendedName>
        <fullName evidence="1">RNA helicase</fullName>
        <ecNumber evidence="1">3.6.4.13</ecNumber>
    </recommendedName>
</protein>
<evidence type="ECO:0000313" key="12">
    <source>
        <dbReference type="Proteomes" id="UP000002630"/>
    </source>
</evidence>
<dbReference type="Pfam" id="PF00270">
    <property type="entry name" value="DEAD"/>
    <property type="match status" value="1"/>
</dbReference>
<dbReference type="GO" id="GO:0005524">
    <property type="term" value="F:ATP binding"/>
    <property type="evidence" value="ECO:0007669"/>
    <property type="project" value="UniProtKB-KW"/>
</dbReference>
<dbReference type="Gene3D" id="3.40.50.300">
    <property type="entry name" value="P-loop containing nucleotide triphosphate hydrolases"/>
    <property type="match status" value="2"/>
</dbReference>
<dbReference type="Pfam" id="PF00271">
    <property type="entry name" value="Helicase_C"/>
    <property type="match status" value="1"/>
</dbReference>
<feature type="short sequence motif" description="Q motif" evidence="6">
    <location>
        <begin position="146"/>
        <end position="174"/>
    </location>
</feature>
<evidence type="ECO:0000256" key="5">
    <source>
        <dbReference type="ARBA" id="ARBA00022840"/>
    </source>
</evidence>
<dbReference type="InterPro" id="IPR011545">
    <property type="entry name" value="DEAD/DEAH_box_helicase_dom"/>
</dbReference>
<evidence type="ECO:0000259" key="8">
    <source>
        <dbReference type="PROSITE" id="PS51192"/>
    </source>
</evidence>
<dbReference type="GO" id="GO:0003676">
    <property type="term" value="F:nucleic acid binding"/>
    <property type="evidence" value="ECO:0007669"/>
    <property type="project" value="InterPro"/>
</dbReference>
<feature type="domain" description="Helicase ATP-binding" evidence="8">
    <location>
        <begin position="177"/>
        <end position="354"/>
    </location>
</feature>
<keyword evidence="12" id="KW-1185">Reference proteome</keyword>